<dbReference type="InterPro" id="IPR015946">
    <property type="entry name" value="KH_dom-like_a/b"/>
</dbReference>
<dbReference type="GO" id="GO:0004532">
    <property type="term" value="F:RNA exonuclease activity"/>
    <property type="evidence" value="ECO:0007669"/>
    <property type="project" value="UniProtKB-UniRule"/>
</dbReference>
<dbReference type="HOGENOM" id="CLU_009673_5_1_2"/>
<keyword evidence="5 12" id="KW-0378">Hydrolase</keyword>
<dbReference type="NCBIfam" id="TIGR03675">
    <property type="entry name" value="arCOG00543"/>
    <property type="match status" value="1"/>
</dbReference>
<sequence>MATILTSIPKDANVTKIDYEGPRIALYTDKPRFLMENNEIISNLVNQIKKRIVIRTDEKIRKSEEDARKILDALVPDDAGLEATFFDTATGEVSIEVKRPWLCQRNAEEFNHTEVTEQTGWRLRIRKSTTKPSNTIKSINYQLKISSADRAKQLKSVGEEIFRPRLVQKSEVSLLTLGGFGQVGRSCMLLTTPDSKVLIDCGVNPGARTPSEAYPRLDWANISLDELDAIVIGHAHLDHTGFLPVLTKYGYRGPIYCTEPTLPMMNLIQLDAIKVAGAQGRTPMYAERDVHQIMKQTIGLSYGTVTDISPDIKLVLANAGHILGSASCHFHIGNGDHNFVYSGDIKYGKSMLLESADTRFPRVETLLVESTYGAKEDIQPTREEVEGAFIKSVNEILKGGGKVLIPIPAVGRAQELMMVIDKYMKSGQLIESPVFMEGMIQEATAIHEAHPEYLERSLKQKILETDDNPFDSEYFTNIEHADGRDEPLREDTPCIVIATSGMLEGGPVLEYFRNFAPNPKNKILFVSYQVNGTLGRRVMDGARQVTIMGRDGKVEVVTINCGTEKLEGFSGHSDYNQLMSYVQRLRPKLRRVLVNHGERRKSQNLSSAINRMYRVTTHYPQVQEAIKLF</sequence>
<dbReference type="Pfam" id="PF07521">
    <property type="entry name" value="RMMBL"/>
    <property type="match status" value="1"/>
</dbReference>
<comment type="caution">
    <text evidence="12">Lacks conserved residue(s) required for the propagation of feature annotation.</text>
</comment>
<keyword evidence="9 12" id="KW-0805">Transcription regulation</keyword>
<keyword evidence="1 12" id="KW-0806">Transcription termination</keyword>
<keyword evidence="6 12" id="KW-0862">Zinc</keyword>
<keyword evidence="7 12" id="KW-0269">Exonuclease</keyword>
<accession>A0A0A7UYT9</accession>
<dbReference type="SMART" id="SM00849">
    <property type="entry name" value="Lactamase_B"/>
    <property type="match status" value="1"/>
</dbReference>
<dbReference type="SUPFAM" id="SSF56281">
    <property type="entry name" value="Metallo-hydrolase/oxidoreductase"/>
    <property type="match status" value="1"/>
</dbReference>
<dbReference type="EC" id="3.1.-.-" evidence="12"/>
<evidence type="ECO:0000256" key="6">
    <source>
        <dbReference type="ARBA" id="ARBA00022833"/>
    </source>
</evidence>
<evidence type="ECO:0000256" key="10">
    <source>
        <dbReference type="ARBA" id="ARBA00023125"/>
    </source>
</evidence>
<dbReference type="GO" id="GO:0008270">
    <property type="term" value="F:zinc ion binding"/>
    <property type="evidence" value="ECO:0007669"/>
    <property type="project" value="UniProtKB-UniRule"/>
</dbReference>
<dbReference type="GO" id="GO:0003723">
    <property type="term" value="F:RNA binding"/>
    <property type="evidence" value="ECO:0007669"/>
    <property type="project" value="UniProtKB-UniRule"/>
</dbReference>
<dbReference type="InterPro" id="IPR036866">
    <property type="entry name" value="RibonucZ/Hydroxyglut_hydro"/>
</dbReference>
<evidence type="ECO:0000256" key="4">
    <source>
        <dbReference type="ARBA" id="ARBA00022759"/>
    </source>
</evidence>
<comment type="function">
    <text evidence="12">Terminates transcription on the whole genome. Termination is linked to FttA-mediated RNA cleavage and does not require NTP hydrolysis. Cleaves endonucleolytically at the RNA exit channel of RNA polymerase (RNAP); the 5'-3' exonuclease activity of this protein degrades the nascent RNA released from RNAP.</text>
</comment>
<dbReference type="AlphaFoldDB" id="A0A0A7UYT9"/>
<feature type="domain" description="Beta-Casp" evidence="14">
    <location>
        <begin position="413"/>
        <end position="538"/>
    </location>
</feature>
<keyword evidence="11" id="KW-0804">Transcription</keyword>
<gene>
    <name evidence="12" type="primary">fttA</name>
    <name evidence="15" type="ORF">T478_1437</name>
</gene>
<keyword evidence="8 12" id="KW-0694">RNA-binding</keyword>
<feature type="binding site" evidence="12">
    <location>
        <position position="236"/>
    </location>
    <ligand>
        <name>Zn(2+)</name>
        <dbReference type="ChEBI" id="CHEBI:29105"/>
        <label>1</label>
    </ligand>
</feature>
<comment type="similarity">
    <text evidence="12">Belongs to the metallo-beta-lactamase superfamily. RNA-metabolizing metallo-beta-lactamase-like family. FttA subfamily.</text>
</comment>
<keyword evidence="2 12" id="KW-0540">Nuclease</keyword>
<evidence type="ECO:0000259" key="14">
    <source>
        <dbReference type="SMART" id="SM01027"/>
    </source>
</evidence>
<evidence type="ECO:0000256" key="5">
    <source>
        <dbReference type="ARBA" id="ARBA00022801"/>
    </source>
</evidence>
<evidence type="ECO:0000256" key="12">
    <source>
        <dbReference type="HAMAP-Rule" id="MF_00870"/>
    </source>
</evidence>
<dbReference type="Gene3D" id="3.30.300.230">
    <property type="match status" value="1"/>
</dbReference>
<dbReference type="Gene3D" id="3.60.15.10">
    <property type="entry name" value="Ribonuclease Z/Hydroxyacylglutathione hydrolase-like"/>
    <property type="match status" value="1"/>
</dbReference>
<comment type="cofactor">
    <cofactor evidence="12">
        <name>Zn(2+)</name>
        <dbReference type="ChEBI" id="CHEBI:29105"/>
    </cofactor>
    <text evidence="12">Binds 2 Zn(2+) ions, which are required for nuclease activity.</text>
</comment>
<dbReference type="Gene3D" id="3.40.50.10890">
    <property type="match status" value="1"/>
</dbReference>
<evidence type="ECO:0000256" key="7">
    <source>
        <dbReference type="ARBA" id="ARBA00022839"/>
    </source>
</evidence>
<feature type="binding site" evidence="12">
    <location>
        <position position="344"/>
    </location>
    <ligand>
        <name>Zn(2+)</name>
        <dbReference type="ChEBI" id="CHEBI:29105"/>
        <label>1</label>
    </ligand>
</feature>
<dbReference type="GO" id="GO:0004521">
    <property type="term" value="F:RNA endonuclease activity"/>
    <property type="evidence" value="ECO:0007669"/>
    <property type="project" value="UniProtKB-UniRule"/>
</dbReference>
<dbReference type="GO" id="GO:0003677">
    <property type="term" value="F:DNA binding"/>
    <property type="evidence" value="ECO:0007669"/>
    <property type="project" value="UniProtKB-KW"/>
</dbReference>
<dbReference type="Pfam" id="PF00753">
    <property type="entry name" value="Lactamase_B"/>
    <property type="match status" value="1"/>
</dbReference>
<reference evidence="15 16" key="1">
    <citation type="journal article" date="2015" name="Proc. Natl. Acad. Sci. U.S.A.">
        <title>Genomic and proteomic characterization of "Candidatus Nitrosopelagicus brevis": An ammonia-oxidizing archaeon from the open ocean.</title>
        <authorList>
            <person name="Santoro A.E."/>
            <person name="Dupont C.L."/>
            <person name="Richter R.A."/>
            <person name="Craig M.T."/>
            <person name="Carini P."/>
            <person name="McIlvin M.R."/>
            <person name="Yang Y."/>
            <person name="Orsi W.D."/>
            <person name="Moran D.M."/>
            <person name="Saito M.A."/>
        </authorList>
    </citation>
    <scope>NUCLEOTIDE SEQUENCE [LARGE SCALE GENOMIC DNA]</scope>
    <source>
        <strain evidence="16">V2</strain>
    </source>
</reference>
<dbReference type="GO" id="GO:0006353">
    <property type="term" value="P:DNA-templated transcription termination"/>
    <property type="evidence" value="ECO:0007669"/>
    <property type="project" value="UniProtKB-UniRule"/>
</dbReference>
<dbReference type="InterPro" id="IPR019975">
    <property type="entry name" value="aCPSF1"/>
</dbReference>
<evidence type="ECO:0000256" key="9">
    <source>
        <dbReference type="ARBA" id="ARBA00023015"/>
    </source>
</evidence>
<evidence type="ECO:0000256" key="11">
    <source>
        <dbReference type="ARBA" id="ARBA00023163"/>
    </source>
</evidence>
<dbReference type="PANTHER" id="PTHR11203">
    <property type="entry name" value="CLEAVAGE AND POLYADENYLATION SPECIFICITY FACTOR FAMILY MEMBER"/>
    <property type="match status" value="1"/>
</dbReference>
<dbReference type="SMART" id="SM01027">
    <property type="entry name" value="Beta-Casp"/>
    <property type="match status" value="1"/>
</dbReference>
<keyword evidence="10 12" id="KW-0238">DNA-binding</keyword>
<feature type="binding site" evidence="12">
    <location>
        <position position="234"/>
    </location>
    <ligand>
        <name>Zn(2+)</name>
        <dbReference type="ChEBI" id="CHEBI:29105"/>
        <label>1</label>
    </ligand>
</feature>
<proteinExistence type="inferred from homology"/>
<feature type="binding site" evidence="12">
    <location>
        <position position="344"/>
    </location>
    <ligand>
        <name>Zn(2+)</name>
        <dbReference type="ChEBI" id="CHEBI:29105"/>
        <label>2</label>
    </ligand>
</feature>
<dbReference type="Proteomes" id="UP000030944">
    <property type="component" value="Chromosome"/>
</dbReference>
<dbReference type="CDD" id="cd22532">
    <property type="entry name" value="KH-II_CPSF_arch_rpt1"/>
    <property type="match status" value="1"/>
</dbReference>
<name>A0A0A7UYT9_9ARCH</name>
<dbReference type="STRING" id="1410606.T478_1437"/>
<keyword evidence="3 12" id="KW-0479">Metal-binding</keyword>
<evidence type="ECO:0000313" key="16">
    <source>
        <dbReference type="Proteomes" id="UP000030944"/>
    </source>
</evidence>
<feature type="region of interest" description="Metallo-beta-lactamase N-terminus" evidence="12">
    <location>
        <begin position="171"/>
        <end position="375"/>
    </location>
</feature>
<protein>
    <recommendedName>
        <fullName evidence="12">Transcription termination factor FttA</fullName>
        <ecNumber evidence="12">3.1.-.-</ecNumber>
    </recommendedName>
</protein>
<feature type="binding site" evidence="12">
    <location>
        <position position="321"/>
    </location>
    <ligand>
        <name>Zn(2+)</name>
        <dbReference type="ChEBI" id="CHEBI:29105"/>
        <label>1</label>
    </ligand>
</feature>
<dbReference type="Gene3D" id="3.30.300.20">
    <property type="match status" value="1"/>
</dbReference>
<evidence type="ECO:0000256" key="3">
    <source>
        <dbReference type="ARBA" id="ARBA00022723"/>
    </source>
</evidence>
<dbReference type="Pfam" id="PF17214">
    <property type="entry name" value="KH_TffA"/>
    <property type="match status" value="1"/>
</dbReference>
<dbReference type="PANTHER" id="PTHR11203:SF51">
    <property type="entry name" value="CLEAVAGE AND POLYADENYLATION SPECIFICITY FACTOR"/>
    <property type="match status" value="1"/>
</dbReference>
<dbReference type="InterPro" id="IPR033769">
    <property type="entry name" value="TffA_KH"/>
</dbReference>
<keyword evidence="4 12" id="KW-0255">Endonuclease</keyword>
<dbReference type="Pfam" id="PF10996">
    <property type="entry name" value="Beta-Casp"/>
    <property type="match status" value="1"/>
</dbReference>
<dbReference type="HAMAP" id="MF_00870">
    <property type="entry name" value="FttA"/>
    <property type="match status" value="1"/>
</dbReference>
<dbReference type="InterPro" id="IPR001279">
    <property type="entry name" value="Metallo-B-lactamas"/>
</dbReference>
<dbReference type="InterPro" id="IPR011108">
    <property type="entry name" value="RMMBL"/>
</dbReference>
<evidence type="ECO:0000256" key="1">
    <source>
        <dbReference type="ARBA" id="ARBA00022472"/>
    </source>
</evidence>
<feature type="region of interest" description="Metallo-beta-lactamase C-terminus" evidence="12">
    <location>
        <begin position="571"/>
        <end position="629"/>
    </location>
</feature>
<dbReference type="KEGG" id="nbv:T478_1437"/>
<feature type="domain" description="Metallo-beta-lactamase" evidence="13">
    <location>
        <begin position="184"/>
        <end position="375"/>
    </location>
</feature>
<dbReference type="InterPro" id="IPR022712">
    <property type="entry name" value="Beta_Casp"/>
</dbReference>
<evidence type="ECO:0000313" key="15">
    <source>
        <dbReference type="EMBL" id="AJA91974.1"/>
    </source>
</evidence>
<organism evidence="15 16">
    <name type="scientific">Candidatus Nitrosopelagicus brevis</name>
    <dbReference type="NCBI Taxonomy" id="1410606"/>
    <lineage>
        <taxon>Archaea</taxon>
        <taxon>Nitrososphaerota</taxon>
    </lineage>
</organism>
<comment type="subunit">
    <text evidence="12">Homodimer. Interacts with RNA polymerase (RNAP), interacts with the Spt4-Spt5 complex.</text>
</comment>
<feature type="binding site" evidence="12">
    <location>
        <position position="239"/>
    </location>
    <ligand>
        <name>Zn(2+)</name>
        <dbReference type="ChEBI" id="CHEBI:29105"/>
        <label>2</label>
    </ligand>
</feature>
<feature type="binding site" evidence="12">
    <location>
        <position position="596"/>
    </location>
    <ligand>
        <name>Zn(2+)</name>
        <dbReference type="ChEBI" id="CHEBI:29105"/>
        <label>2</label>
    </ligand>
</feature>
<evidence type="ECO:0000256" key="2">
    <source>
        <dbReference type="ARBA" id="ARBA00022722"/>
    </source>
</evidence>
<feature type="binding site" evidence="12">
    <location>
        <position position="238"/>
    </location>
    <ligand>
        <name>Zn(2+)</name>
        <dbReference type="ChEBI" id="CHEBI:29105"/>
        <label>2</label>
    </ligand>
</feature>
<evidence type="ECO:0000256" key="8">
    <source>
        <dbReference type="ARBA" id="ARBA00022884"/>
    </source>
</evidence>
<evidence type="ECO:0000259" key="13">
    <source>
        <dbReference type="SMART" id="SM00849"/>
    </source>
</evidence>
<dbReference type="CDD" id="cd16295">
    <property type="entry name" value="TTHA0252-CPSF-like_MBL-fold"/>
    <property type="match status" value="1"/>
</dbReference>
<dbReference type="InterPro" id="IPR050698">
    <property type="entry name" value="MBL"/>
</dbReference>
<dbReference type="EMBL" id="CP007026">
    <property type="protein sequence ID" value="AJA91974.1"/>
    <property type="molecule type" value="Genomic_DNA"/>
</dbReference>